<dbReference type="Gene3D" id="2.30.42.10">
    <property type="match status" value="1"/>
</dbReference>
<keyword evidence="9" id="KW-0482">Metalloprotease</keyword>
<dbReference type="PANTHER" id="PTHR42837">
    <property type="entry name" value="REGULATOR OF SIGMA-E PROTEASE RSEP"/>
    <property type="match status" value="1"/>
</dbReference>
<evidence type="ECO:0000256" key="8">
    <source>
        <dbReference type="ARBA" id="ARBA00022989"/>
    </source>
</evidence>
<dbReference type="GO" id="GO:0004222">
    <property type="term" value="F:metalloendopeptidase activity"/>
    <property type="evidence" value="ECO:0007669"/>
    <property type="project" value="InterPro"/>
</dbReference>
<dbReference type="InterPro" id="IPR001478">
    <property type="entry name" value="PDZ"/>
</dbReference>
<evidence type="ECO:0000313" key="13">
    <source>
        <dbReference type="EMBL" id="OGC70423.1"/>
    </source>
</evidence>
<evidence type="ECO:0000256" key="4">
    <source>
        <dbReference type="ARBA" id="ARBA00022670"/>
    </source>
</evidence>
<evidence type="ECO:0000256" key="6">
    <source>
        <dbReference type="ARBA" id="ARBA00022801"/>
    </source>
</evidence>
<evidence type="ECO:0000256" key="9">
    <source>
        <dbReference type="ARBA" id="ARBA00023049"/>
    </source>
</evidence>
<feature type="transmembrane region" description="Helical" evidence="11">
    <location>
        <begin position="359"/>
        <end position="377"/>
    </location>
</feature>
<protein>
    <recommendedName>
        <fullName evidence="12">PDZ domain-containing protein</fullName>
    </recommendedName>
</protein>
<name>A0A1F4WNG5_UNCKA</name>
<dbReference type="InterPro" id="IPR041489">
    <property type="entry name" value="PDZ_6"/>
</dbReference>
<keyword evidence="7" id="KW-0862">Zinc</keyword>
<evidence type="ECO:0000256" key="10">
    <source>
        <dbReference type="ARBA" id="ARBA00023136"/>
    </source>
</evidence>
<reference evidence="13 14" key="1">
    <citation type="journal article" date="2016" name="Nat. Commun.">
        <title>Thousands of microbial genomes shed light on interconnected biogeochemical processes in an aquifer system.</title>
        <authorList>
            <person name="Anantharaman K."/>
            <person name="Brown C.T."/>
            <person name="Hug L.A."/>
            <person name="Sharon I."/>
            <person name="Castelle C.J."/>
            <person name="Probst A.J."/>
            <person name="Thomas B.C."/>
            <person name="Singh A."/>
            <person name="Wilkins M.J."/>
            <person name="Karaoz U."/>
            <person name="Brodie E.L."/>
            <person name="Williams K.H."/>
            <person name="Hubbard S.S."/>
            <person name="Banfield J.F."/>
        </authorList>
    </citation>
    <scope>NUCLEOTIDE SEQUENCE [LARGE SCALE GENOMIC DNA]</scope>
</reference>
<gene>
    <name evidence="13" type="ORF">A2415_01325</name>
</gene>
<comment type="similarity">
    <text evidence="3">Belongs to the peptidase M50B family.</text>
</comment>
<accession>A0A1F4WNG5</accession>
<sequence>MTTFIVFILILSVLVLVHESGHFFVAKKLGIKVEEFGLGLPPRILGKQIGDTIYSLNLLPFGGFVKVLGEEPEEIPGVDVQHDPASFAARSPLHRLLVLGAGVFMNVVLAVVLFYVVLAMSGFKTSYIPLFFDYNFRFGNESIIGAVVTSIEKDSAAEKAGIMVGEAVLQIDEEPVNNASDIRRVLESKVDTEVNVLLKDIKEGETGAMRTVTLVPSLDEKGNPVLGVYLTKSVSLQYVTPVQTAFSGFFHAYNVTAYSLSSFGKLISLSFESKTISPVSQSVSGPVGIYQVIGSVLEYGGDKVLVNILDFIALMSISLAFVNILPLPALDGGRMLFVVIEKVRGKKISPAFEANIHKIGIMFLLGLIVLITIKDIVQ</sequence>
<organism evidence="13 14">
    <name type="scientific">candidate division WWE3 bacterium RIFOXYC1_FULL_39_7</name>
    <dbReference type="NCBI Taxonomy" id="1802643"/>
    <lineage>
        <taxon>Bacteria</taxon>
        <taxon>Katanobacteria</taxon>
    </lineage>
</organism>
<evidence type="ECO:0000313" key="14">
    <source>
        <dbReference type="Proteomes" id="UP000179113"/>
    </source>
</evidence>
<keyword evidence="8 11" id="KW-1133">Transmembrane helix</keyword>
<dbReference type="AlphaFoldDB" id="A0A1F4WNG5"/>
<evidence type="ECO:0000256" key="1">
    <source>
        <dbReference type="ARBA" id="ARBA00001947"/>
    </source>
</evidence>
<dbReference type="EMBL" id="MEWA01000006">
    <property type="protein sequence ID" value="OGC70423.1"/>
    <property type="molecule type" value="Genomic_DNA"/>
</dbReference>
<keyword evidence="6" id="KW-0378">Hydrolase</keyword>
<dbReference type="SMART" id="SM00228">
    <property type="entry name" value="PDZ"/>
    <property type="match status" value="1"/>
</dbReference>
<keyword evidence="10 11" id="KW-0472">Membrane</keyword>
<dbReference type="GO" id="GO:0016020">
    <property type="term" value="C:membrane"/>
    <property type="evidence" value="ECO:0007669"/>
    <property type="project" value="UniProtKB-SubCell"/>
</dbReference>
<dbReference type="SUPFAM" id="SSF50156">
    <property type="entry name" value="PDZ domain-like"/>
    <property type="match status" value="1"/>
</dbReference>
<evidence type="ECO:0000256" key="5">
    <source>
        <dbReference type="ARBA" id="ARBA00022692"/>
    </source>
</evidence>
<evidence type="ECO:0000256" key="2">
    <source>
        <dbReference type="ARBA" id="ARBA00004141"/>
    </source>
</evidence>
<dbReference type="InterPro" id="IPR036034">
    <property type="entry name" value="PDZ_sf"/>
</dbReference>
<dbReference type="Pfam" id="PF02163">
    <property type="entry name" value="Peptidase_M50"/>
    <property type="match status" value="1"/>
</dbReference>
<comment type="caution">
    <text evidence="13">The sequence shown here is derived from an EMBL/GenBank/DDBJ whole genome shotgun (WGS) entry which is preliminary data.</text>
</comment>
<evidence type="ECO:0000256" key="7">
    <source>
        <dbReference type="ARBA" id="ARBA00022833"/>
    </source>
</evidence>
<feature type="domain" description="PDZ" evidence="12">
    <location>
        <begin position="119"/>
        <end position="202"/>
    </location>
</feature>
<evidence type="ECO:0000256" key="11">
    <source>
        <dbReference type="SAM" id="Phobius"/>
    </source>
</evidence>
<evidence type="ECO:0000256" key="3">
    <source>
        <dbReference type="ARBA" id="ARBA00007931"/>
    </source>
</evidence>
<keyword evidence="4" id="KW-0645">Protease</keyword>
<comment type="cofactor">
    <cofactor evidence="1">
        <name>Zn(2+)</name>
        <dbReference type="ChEBI" id="CHEBI:29105"/>
    </cofactor>
</comment>
<dbReference type="GO" id="GO:0006508">
    <property type="term" value="P:proteolysis"/>
    <property type="evidence" value="ECO:0007669"/>
    <property type="project" value="UniProtKB-KW"/>
</dbReference>
<comment type="subcellular location">
    <subcellularLocation>
        <location evidence="2">Membrane</location>
        <topology evidence="2">Multi-pass membrane protein</topology>
    </subcellularLocation>
</comment>
<dbReference type="InterPro" id="IPR004387">
    <property type="entry name" value="Pept_M50_Zn"/>
</dbReference>
<dbReference type="Pfam" id="PF17820">
    <property type="entry name" value="PDZ_6"/>
    <property type="match status" value="1"/>
</dbReference>
<dbReference type="PANTHER" id="PTHR42837:SF2">
    <property type="entry name" value="MEMBRANE METALLOPROTEASE ARASP2, CHLOROPLASTIC-RELATED"/>
    <property type="match status" value="1"/>
</dbReference>
<feature type="transmembrane region" description="Helical" evidence="11">
    <location>
        <begin position="304"/>
        <end position="325"/>
    </location>
</feature>
<proteinExistence type="inferred from homology"/>
<keyword evidence="5 11" id="KW-0812">Transmembrane</keyword>
<dbReference type="CDD" id="cd06163">
    <property type="entry name" value="S2P-M50_PDZ_RseP-like"/>
    <property type="match status" value="1"/>
</dbReference>
<dbReference type="Proteomes" id="UP000179113">
    <property type="component" value="Unassembled WGS sequence"/>
</dbReference>
<feature type="transmembrane region" description="Helical" evidence="11">
    <location>
        <begin position="96"/>
        <end position="118"/>
    </location>
</feature>
<dbReference type="InterPro" id="IPR008915">
    <property type="entry name" value="Peptidase_M50"/>
</dbReference>
<evidence type="ECO:0000259" key="12">
    <source>
        <dbReference type="SMART" id="SM00228"/>
    </source>
</evidence>